<comment type="caution">
    <text evidence="2">The sequence shown here is derived from an EMBL/GenBank/DDBJ whole genome shotgun (WGS) entry which is preliminary data.</text>
</comment>
<dbReference type="PANTHER" id="PTHR36503">
    <property type="entry name" value="BLR2520 PROTEIN"/>
    <property type="match status" value="1"/>
</dbReference>
<dbReference type="OrthoDB" id="9796521at2"/>
<dbReference type="EMBL" id="LYPA01000078">
    <property type="protein sequence ID" value="OBR62840.1"/>
    <property type="molecule type" value="Genomic_DNA"/>
</dbReference>
<dbReference type="SUPFAM" id="SSF54593">
    <property type="entry name" value="Glyoxalase/Bleomycin resistance protein/Dihydroxybiphenyl dioxygenase"/>
    <property type="match status" value="1"/>
</dbReference>
<keyword evidence="3" id="KW-1185">Reference proteome</keyword>
<protein>
    <submittedName>
        <fullName evidence="2">Glyoxalase</fullName>
    </submittedName>
</protein>
<dbReference type="Pfam" id="PF00903">
    <property type="entry name" value="Glyoxalase"/>
    <property type="match status" value="1"/>
</dbReference>
<dbReference type="InterPro" id="IPR029068">
    <property type="entry name" value="Glyas_Bleomycin-R_OHBP_Dase"/>
</dbReference>
<accession>A0A1A5YBR0</accession>
<dbReference type="Proteomes" id="UP000092024">
    <property type="component" value="Unassembled WGS sequence"/>
</dbReference>
<sequence length="125" mass="14090">MGIKLDMIGIVVKDMKKALDFYRLLGLDIPAEADGEKHVEVEQGSLRLAFDQQEVIKDVYGAWEEPAGHRIELAFLCDSGAAVDELYRKITETGEGGFREPWDAFWGQRYAIVRDPDGNRISLFA</sequence>
<dbReference type="AlphaFoldDB" id="A0A1A5YBR0"/>
<feature type="domain" description="VOC" evidence="1">
    <location>
        <begin position="4"/>
        <end position="125"/>
    </location>
</feature>
<dbReference type="STRING" id="1844972.A7K91_15745"/>
<evidence type="ECO:0000313" key="2">
    <source>
        <dbReference type="EMBL" id="OBR62840.1"/>
    </source>
</evidence>
<reference evidence="2 3" key="1">
    <citation type="submission" date="2016-05" db="EMBL/GenBank/DDBJ databases">
        <title>Paenibacillus oryzae. sp. nov., isolated from the rice root.</title>
        <authorList>
            <person name="Zhang J."/>
            <person name="Zhang X."/>
        </authorList>
    </citation>
    <scope>NUCLEOTIDE SEQUENCE [LARGE SCALE GENOMIC DNA]</scope>
    <source>
        <strain evidence="2 3">1DrF-4</strain>
    </source>
</reference>
<name>A0A1A5YBR0_9BACL</name>
<gene>
    <name evidence="2" type="ORF">A7K91_15745</name>
</gene>
<organism evidence="2 3">
    <name type="scientific">Paenibacillus oryzae</name>
    <dbReference type="NCBI Taxonomy" id="1844972"/>
    <lineage>
        <taxon>Bacteria</taxon>
        <taxon>Bacillati</taxon>
        <taxon>Bacillota</taxon>
        <taxon>Bacilli</taxon>
        <taxon>Bacillales</taxon>
        <taxon>Paenibacillaceae</taxon>
        <taxon>Paenibacillus</taxon>
    </lineage>
</organism>
<evidence type="ECO:0000313" key="3">
    <source>
        <dbReference type="Proteomes" id="UP000092024"/>
    </source>
</evidence>
<evidence type="ECO:0000259" key="1">
    <source>
        <dbReference type="PROSITE" id="PS51819"/>
    </source>
</evidence>
<dbReference type="InterPro" id="IPR004360">
    <property type="entry name" value="Glyas_Fos-R_dOase_dom"/>
</dbReference>
<dbReference type="RefSeq" id="WP_068686953.1">
    <property type="nucleotide sequence ID" value="NZ_LYPA01000078.1"/>
</dbReference>
<dbReference type="PANTHER" id="PTHR36503:SF3">
    <property type="entry name" value="BLR0126 PROTEIN"/>
    <property type="match status" value="1"/>
</dbReference>
<proteinExistence type="predicted"/>
<dbReference type="InterPro" id="IPR037523">
    <property type="entry name" value="VOC_core"/>
</dbReference>
<dbReference type="Gene3D" id="3.10.180.10">
    <property type="entry name" value="2,3-Dihydroxybiphenyl 1,2-Dioxygenase, domain 1"/>
    <property type="match status" value="1"/>
</dbReference>
<dbReference type="PROSITE" id="PS51819">
    <property type="entry name" value="VOC"/>
    <property type="match status" value="1"/>
</dbReference>